<feature type="compositionally biased region" description="Basic residues" evidence="1">
    <location>
        <begin position="22"/>
        <end position="34"/>
    </location>
</feature>
<evidence type="ECO:0000313" key="2">
    <source>
        <dbReference type="EMBL" id="MWK60543.1"/>
    </source>
</evidence>
<proteinExistence type="predicted"/>
<organism evidence="2 3">
    <name type="scientific">Metapseudomonas otitidis</name>
    <dbReference type="NCBI Taxonomy" id="319939"/>
    <lineage>
        <taxon>Bacteria</taxon>
        <taxon>Pseudomonadati</taxon>
        <taxon>Pseudomonadota</taxon>
        <taxon>Gammaproteobacteria</taxon>
        <taxon>Pseudomonadales</taxon>
        <taxon>Pseudomonadaceae</taxon>
        <taxon>Metapseudomonas</taxon>
    </lineage>
</organism>
<feature type="region of interest" description="Disordered" evidence="1">
    <location>
        <begin position="1"/>
        <end position="48"/>
    </location>
</feature>
<evidence type="ECO:0000313" key="3">
    <source>
        <dbReference type="Proteomes" id="UP000461288"/>
    </source>
</evidence>
<name>A0A7X3KYV6_9GAMM</name>
<reference evidence="2 3" key="1">
    <citation type="submission" date="2019-12" db="EMBL/GenBank/DDBJ databases">
        <title>Draft genome sequence of Pseudomonas otitidis recovered from a chicken carcass.</title>
        <authorList>
            <person name="Vieira T.R."/>
            <person name="Oliviera E.F.C."/>
            <person name="Silva N.M.V."/>
            <person name="Sambrano G.E."/>
            <person name="Cibulski S.P."/>
            <person name="Cardoso M.R.I."/>
        </authorList>
    </citation>
    <scope>NUCLEOTIDE SEQUENCE [LARGE SCALE GENOMIC DNA]</scope>
    <source>
        <strain evidence="2 3">25_K</strain>
    </source>
</reference>
<evidence type="ECO:0000256" key="1">
    <source>
        <dbReference type="SAM" id="MobiDB-lite"/>
    </source>
</evidence>
<dbReference type="EMBL" id="WTFN01000594">
    <property type="protein sequence ID" value="MWK60543.1"/>
    <property type="molecule type" value="Genomic_DNA"/>
</dbReference>
<dbReference type="AlphaFoldDB" id="A0A7X3KYV6"/>
<comment type="caution">
    <text evidence="2">The sequence shown here is derived from an EMBL/GenBank/DDBJ whole genome shotgun (WGS) entry which is preliminary data.</text>
</comment>
<gene>
    <name evidence="2" type="ORF">GO594_31725</name>
</gene>
<feature type="non-terminal residue" evidence="2">
    <location>
        <position position="48"/>
    </location>
</feature>
<feature type="compositionally biased region" description="Basic and acidic residues" evidence="1">
    <location>
        <begin position="1"/>
        <end position="21"/>
    </location>
</feature>
<dbReference type="Proteomes" id="UP000461288">
    <property type="component" value="Unassembled WGS sequence"/>
</dbReference>
<protein>
    <submittedName>
        <fullName evidence="2">Uncharacterized protein</fullName>
    </submittedName>
</protein>
<sequence>MGKKDRGVEPERWDEKKDFSKRIKKKKKVKKYNVKKTYIQKQLGRKRR</sequence>
<accession>A0A7X3KYV6</accession>